<gene>
    <name evidence="1" type="ORF">XAT740_LOCUS42512</name>
</gene>
<sequence length="169" mass="19831">MDNNFEQLVTTLNLSPISADVIHQITQLLQLQTVETLSEFLSQSFEALLRLHLWSWQLLCKDSLSWIYDHSYQQFFTALTKFDQLLIFNLAIDDIDTRVSLLFSLSPTQITEIFNRIDRSDDDDDPYLDIISLVLNNHSYFLFQNPEYRAISIVDQIGQHILHTYVMNK</sequence>
<comment type="caution">
    <text evidence="1">The sequence shown here is derived from an EMBL/GenBank/DDBJ whole genome shotgun (WGS) entry which is preliminary data.</text>
</comment>
<evidence type="ECO:0000313" key="2">
    <source>
        <dbReference type="Proteomes" id="UP000663828"/>
    </source>
</evidence>
<protein>
    <submittedName>
        <fullName evidence="1">Uncharacterized protein</fullName>
    </submittedName>
</protein>
<reference evidence="1" key="1">
    <citation type="submission" date="2021-02" db="EMBL/GenBank/DDBJ databases">
        <authorList>
            <person name="Nowell W R."/>
        </authorList>
    </citation>
    <scope>NUCLEOTIDE SEQUENCE</scope>
</reference>
<dbReference type="AlphaFoldDB" id="A0A815WPF7"/>
<accession>A0A815WPF7</accession>
<keyword evidence="2" id="KW-1185">Reference proteome</keyword>
<name>A0A815WPF7_ADIRI</name>
<evidence type="ECO:0000313" key="1">
    <source>
        <dbReference type="EMBL" id="CAF1545846.1"/>
    </source>
</evidence>
<organism evidence="1 2">
    <name type="scientific">Adineta ricciae</name>
    <name type="common">Rotifer</name>
    <dbReference type="NCBI Taxonomy" id="249248"/>
    <lineage>
        <taxon>Eukaryota</taxon>
        <taxon>Metazoa</taxon>
        <taxon>Spiralia</taxon>
        <taxon>Gnathifera</taxon>
        <taxon>Rotifera</taxon>
        <taxon>Eurotatoria</taxon>
        <taxon>Bdelloidea</taxon>
        <taxon>Adinetida</taxon>
        <taxon>Adinetidae</taxon>
        <taxon>Adineta</taxon>
    </lineage>
</organism>
<proteinExistence type="predicted"/>
<feature type="non-terminal residue" evidence="1">
    <location>
        <position position="169"/>
    </location>
</feature>
<dbReference type="EMBL" id="CAJNOR010005110">
    <property type="protein sequence ID" value="CAF1545846.1"/>
    <property type="molecule type" value="Genomic_DNA"/>
</dbReference>
<dbReference type="Proteomes" id="UP000663828">
    <property type="component" value="Unassembled WGS sequence"/>
</dbReference>